<comment type="caution">
    <text evidence="9">The sequence shown here is derived from an EMBL/GenBank/DDBJ whole genome shotgun (WGS) entry which is preliminary data.</text>
</comment>
<comment type="subcellular location">
    <subcellularLocation>
        <location evidence="1">Nucleus</location>
    </subcellularLocation>
</comment>
<dbReference type="PANTHER" id="PTHR44191">
    <property type="entry name" value="TRANSCRIPTION FACTOR KUA1"/>
    <property type="match status" value="1"/>
</dbReference>
<dbReference type="InterPro" id="IPR009057">
    <property type="entry name" value="Homeodomain-like_sf"/>
</dbReference>
<dbReference type="PROSITE" id="PS51294">
    <property type="entry name" value="HTH_MYB"/>
    <property type="match status" value="1"/>
</dbReference>
<dbReference type="CDD" id="cd00167">
    <property type="entry name" value="SANT"/>
    <property type="match status" value="1"/>
</dbReference>
<dbReference type="Proteomes" id="UP000743370">
    <property type="component" value="Unassembled WGS sequence"/>
</dbReference>
<evidence type="ECO:0000259" key="7">
    <source>
        <dbReference type="PROSITE" id="PS51293"/>
    </source>
</evidence>
<keyword evidence="5" id="KW-0539">Nucleus</keyword>
<dbReference type="SMART" id="SM00717">
    <property type="entry name" value="SANT"/>
    <property type="match status" value="1"/>
</dbReference>
<name>A0A8T0K292_PHAAN</name>
<dbReference type="GO" id="GO:0003677">
    <property type="term" value="F:DNA binding"/>
    <property type="evidence" value="ECO:0007669"/>
    <property type="project" value="UniProtKB-KW"/>
</dbReference>
<feature type="domain" description="Myb-like" evidence="6">
    <location>
        <begin position="61"/>
        <end position="112"/>
    </location>
</feature>
<evidence type="ECO:0000259" key="8">
    <source>
        <dbReference type="PROSITE" id="PS51294"/>
    </source>
</evidence>
<keyword evidence="4" id="KW-0804">Transcription</keyword>
<dbReference type="InterPro" id="IPR006447">
    <property type="entry name" value="Myb_dom_plants"/>
</dbReference>
<keyword evidence="3" id="KW-0238">DNA-binding</keyword>
<evidence type="ECO:0000259" key="6">
    <source>
        <dbReference type="PROSITE" id="PS50090"/>
    </source>
</evidence>
<keyword evidence="2" id="KW-0805">Transcription regulation</keyword>
<dbReference type="GO" id="GO:0006355">
    <property type="term" value="P:regulation of DNA-templated transcription"/>
    <property type="evidence" value="ECO:0007669"/>
    <property type="project" value="UniProtKB-ARBA"/>
</dbReference>
<dbReference type="GO" id="GO:0009739">
    <property type="term" value="P:response to gibberellin"/>
    <property type="evidence" value="ECO:0007669"/>
    <property type="project" value="TreeGrafter"/>
</dbReference>
<dbReference type="PROSITE" id="PS50090">
    <property type="entry name" value="MYB_LIKE"/>
    <property type="match status" value="1"/>
</dbReference>
<evidence type="ECO:0000256" key="1">
    <source>
        <dbReference type="ARBA" id="ARBA00004123"/>
    </source>
</evidence>
<reference evidence="9 10" key="1">
    <citation type="submission" date="2020-05" db="EMBL/GenBank/DDBJ databases">
        <title>Vigna angularis (adzuki bean) Var. LongXiaoDou No. 4 denovo assembly.</title>
        <authorList>
            <person name="Xiang H."/>
        </authorList>
    </citation>
    <scope>NUCLEOTIDE SEQUENCE [LARGE SCALE GENOMIC DNA]</scope>
    <source>
        <tissue evidence="9">Leaf</tissue>
    </source>
</reference>
<evidence type="ECO:0000256" key="4">
    <source>
        <dbReference type="ARBA" id="ARBA00023163"/>
    </source>
</evidence>
<dbReference type="GO" id="GO:0005634">
    <property type="term" value="C:nucleus"/>
    <property type="evidence" value="ECO:0007669"/>
    <property type="project" value="UniProtKB-SubCell"/>
</dbReference>
<dbReference type="InterPro" id="IPR017884">
    <property type="entry name" value="SANT_dom"/>
</dbReference>
<accession>A0A8T0K292</accession>
<sequence>MAEESVDWWKELSMDWDDLNGVSSDTSNVPTTFHNHPFPIVVEAPRMLLPSQTSEHIQFHSNKGRRITWTKVEHRGFLEGLDIYGKGNWKKISAYIQTKSASQVASHAQKYFIRQSKSKEQKKRKSIHDMVIENTTHTNIHIQNSSSNRNLAGSQFLEMQPQQVIPFNPHINMPHPQELNHINMTYQQLEEMINQNHMNSNNIIDHNANFNQMQPSQMIPFNPYIDMLHPPELNHINTLNQHLQKLWNTFNTSHRA</sequence>
<dbReference type="GO" id="GO:0009751">
    <property type="term" value="P:response to salicylic acid"/>
    <property type="evidence" value="ECO:0007669"/>
    <property type="project" value="TreeGrafter"/>
</dbReference>
<evidence type="ECO:0000313" key="9">
    <source>
        <dbReference type="EMBL" id="KAG2390292.1"/>
    </source>
</evidence>
<organism evidence="9 10">
    <name type="scientific">Phaseolus angularis</name>
    <name type="common">Azuki bean</name>
    <name type="synonym">Vigna angularis</name>
    <dbReference type="NCBI Taxonomy" id="3914"/>
    <lineage>
        <taxon>Eukaryota</taxon>
        <taxon>Viridiplantae</taxon>
        <taxon>Streptophyta</taxon>
        <taxon>Embryophyta</taxon>
        <taxon>Tracheophyta</taxon>
        <taxon>Spermatophyta</taxon>
        <taxon>Magnoliopsida</taxon>
        <taxon>eudicotyledons</taxon>
        <taxon>Gunneridae</taxon>
        <taxon>Pentapetalae</taxon>
        <taxon>rosids</taxon>
        <taxon>fabids</taxon>
        <taxon>Fabales</taxon>
        <taxon>Fabaceae</taxon>
        <taxon>Papilionoideae</taxon>
        <taxon>50 kb inversion clade</taxon>
        <taxon>NPAAA clade</taxon>
        <taxon>indigoferoid/millettioid clade</taxon>
        <taxon>Phaseoleae</taxon>
        <taxon>Vigna</taxon>
    </lineage>
</organism>
<feature type="domain" description="HTH myb-type" evidence="8">
    <location>
        <begin position="65"/>
        <end position="116"/>
    </location>
</feature>
<feature type="domain" description="SANT" evidence="7">
    <location>
        <begin position="69"/>
        <end position="116"/>
    </location>
</feature>
<dbReference type="Pfam" id="PF00249">
    <property type="entry name" value="Myb_DNA-binding"/>
    <property type="match status" value="1"/>
</dbReference>
<dbReference type="SUPFAM" id="SSF46689">
    <property type="entry name" value="Homeodomain-like"/>
    <property type="match status" value="1"/>
</dbReference>
<protein>
    <submittedName>
        <fullName evidence="9">Transcription factor</fullName>
    </submittedName>
</protein>
<dbReference type="PROSITE" id="PS51293">
    <property type="entry name" value="SANT"/>
    <property type="match status" value="1"/>
</dbReference>
<evidence type="ECO:0000256" key="5">
    <source>
        <dbReference type="ARBA" id="ARBA00023242"/>
    </source>
</evidence>
<dbReference type="AlphaFoldDB" id="A0A8T0K292"/>
<dbReference type="PANTHER" id="PTHR44191:SF36">
    <property type="entry name" value="HOMEODOMAIN-LIKE SUPERFAMILY PROTEIN"/>
    <property type="match status" value="1"/>
</dbReference>
<dbReference type="EMBL" id="JABFOF010000007">
    <property type="protein sequence ID" value="KAG2390292.1"/>
    <property type="molecule type" value="Genomic_DNA"/>
</dbReference>
<dbReference type="NCBIfam" id="TIGR01557">
    <property type="entry name" value="myb_SHAQKYF"/>
    <property type="match status" value="1"/>
</dbReference>
<dbReference type="InterPro" id="IPR001005">
    <property type="entry name" value="SANT/Myb"/>
</dbReference>
<dbReference type="InterPro" id="IPR052245">
    <property type="entry name" value="Plant_Stress_Dev_TF"/>
</dbReference>
<evidence type="ECO:0000313" key="10">
    <source>
        <dbReference type="Proteomes" id="UP000743370"/>
    </source>
</evidence>
<evidence type="ECO:0000256" key="3">
    <source>
        <dbReference type="ARBA" id="ARBA00023125"/>
    </source>
</evidence>
<evidence type="ECO:0000256" key="2">
    <source>
        <dbReference type="ARBA" id="ARBA00023015"/>
    </source>
</evidence>
<dbReference type="InterPro" id="IPR017930">
    <property type="entry name" value="Myb_dom"/>
</dbReference>
<dbReference type="Gene3D" id="1.10.10.60">
    <property type="entry name" value="Homeodomain-like"/>
    <property type="match status" value="1"/>
</dbReference>
<gene>
    <name evidence="9" type="ORF">HKW66_Vig0223020</name>
</gene>
<proteinExistence type="predicted"/>